<proteinExistence type="predicted"/>
<dbReference type="Proteomes" id="UP001233999">
    <property type="component" value="Unassembled WGS sequence"/>
</dbReference>
<gene>
    <name evidence="1" type="ORF">L9F63_027287</name>
</gene>
<feature type="non-terminal residue" evidence="1">
    <location>
        <position position="144"/>
    </location>
</feature>
<comment type="caution">
    <text evidence="1">The sequence shown here is derived from an EMBL/GenBank/DDBJ whole genome shotgun (WGS) entry which is preliminary data.</text>
</comment>
<keyword evidence="2" id="KW-1185">Reference proteome</keyword>
<evidence type="ECO:0000313" key="2">
    <source>
        <dbReference type="Proteomes" id="UP001233999"/>
    </source>
</evidence>
<dbReference type="EMBL" id="JASPKZ010002474">
    <property type="protein sequence ID" value="KAJ9595329.1"/>
    <property type="molecule type" value="Genomic_DNA"/>
</dbReference>
<protein>
    <submittedName>
        <fullName evidence="1">Uncharacterized protein</fullName>
    </submittedName>
</protein>
<dbReference type="AlphaFoldDB" id="A0AAD8AA64"/>
<feature type="non-terminal residue" evidence="1">
    <location>
        <position position="1"/>
    </location>
</feature>
<evidence type="ECO:0000313" key="1">
    <source>
        <dbReference type="EMBL" id="KAJ9595329.1"/>
    </source>
</evidence>
<sequence length="144" mass="16323">KAALDMVQGIKFMLKSIGMKDNVIGRHLPNLLKLLQAYQSYTEIHYFTSLIDWWSAFLTTVHEIPGSIPATDRQPEDLVFTISGKFHSLFTRCGYGMVVAAVVLVSLSPGRLNMSAFYLLNLIVEFPTNTLYFHNYQIYISQGL</sequence>
<organism evidence="1 2">
    <name type="scientific">Diploptera punctata</name>
    <name type="common">Pacific beetle cockroach</name>
    <dbReference type="NCBI Taxonomy" id="6984"/>
    <lineage>
        <taxon>Eukaryota</taxon>
        <taxon>Metazoa</taxon>
        <taxon>Ecdysozoa</taxon>
        <taxon>Arthropoda</taxon>
        <taxon>Hexapoda</taxon>
        <taxon>Insecta</taxon>
        <taxon>Pterygota</taxon>
        <taxon>Neoptera</taxon>
        <taxon>Polyneoptera</taxon>
        <taxon>Dictyoptera</taxon>
        <taxon>Blattodea</taxon>
        <taxon>Blaberoidea</taxon>
        <taxon>Blaberidae</taxon>
        <taxon>Diplopterinae</taxon>
        <taxon>Diploptera</taxon>
    </lineage>
</organism>
<reference evidence="1" key="2">
    <citation type="submission" date="2023-05" db="EMBL/GenBank/DDBJ databases">
        <authorList>
            <person name="Fouks B."/>
        </authorList>
    </citation>
    <scope>NUCLEOTIDE SEQUENCE</scope>
    <source>
        <strain evidence="1">Stay&amp;Tobe</strain>
        <tissue evidence="1">Testes</tissue>
    </source>
</reference>
<accession>A0AAD8AA64</accession>
<name>A0AAD8AA64_DIPPU</name>
<reference evidence="1" key="1">
    <citation type="journal article" date="2023" name="IScience">
        <title>Live-bearing cockroach genome reveals convergent evolutionary mechanisms linked to viviparity in insects and beyond.</title>
        <authorList>
            <person name="Fouks B."/>
            <person name="Harrison M.C."/>
            <person name="Mikhailova A.A."/>
            <person name="Marchal E."/>
            <person name="English S."/>
            <person name="Carruthers M."/>
            <person name="Jennings E.C."/>
            <person name="Chiamaka E.L."/>
            <person name="Frigard R.A."/>
            <person name="Pippel M."/>
            <person name="Attardo G.M."/>
            <person name="Benoit J.B."/>
            <person name="Bornberg-Bauer E."/>
            <person name="Tobe S.S."/>
        </authorList>
    </citation>
    <scope>NUCLEOTIDE SEQUENCE</scope>
    <source>
        <strain evidence="1">Stay&amp;Tobe</strain>
    </source>
</reference>